<protein>
    <submittedName>
        <fullName evidence="1">Uncharacterized protein</fullName>
    </submittedName>
</protein>
<comment type="caution">
    <text evidence="1">The sequence shown here is derived from an EMBL/GenBank/DDBJ whole genome shotgun (WGS) entry which is preliminary data.</text>
</comment>
<gene>
    <name evidence="1" type="ORF">L6164_005794</name>
</gene>
<sequence length="77" mass="8979">MGFYFALIEVFITAEDVQEHIPIWFSVHLIQPWAITRVNPYICTMPLKMDEGWNQIQLNLADLTNIAYGPGRDKIRD</sequence>
<reference evidence="1 2" key="1">
    <citation type="journal article" date="2022" name="DNA Res.">
        <title>Chromosomal-level genome assembly of the orchid tree Bauhinia variegata (Leguminosae; Cercidoideae) supports the allotetraploid origin hypothesis of Bauhinia.</title>
        <authorList>
            <person name="Zhong Y."/>
            <person name="Chen Y."/>
            <person name="Zheng D."/>
            <person name="Pang J."/>
            <person name="Liu Y."/>
            <person name="Luo S."/>
            <person name="Meng S."/>
            <person name="Qian L."/>
            <person name="Wei D."/>
            <person name="Dai S."/>
            <person name="Zhou R."/>
        </authorList>
    </citation>
    <scope>NUCLEOTIDE SEQUENCE [LARGE SCALE GENOMIC DNA]</scope>
    <source>
        <strain evidence="1">BV-YZ2020</strain>
    </source>
</reference>
<evidence type="ECO:0000313" key="2">
    <source>
        <dbReference type="Proteomes" id="UP000828941"/>
    </source>
</evidence>
<organism evidence="1 2">
    <name type="scientific">Bauhinia variegata</name>
    <name type="common">Purple orchid tree</name>
    <name type="synonym">Phanera variegata</name>
    <dbReference type="NCBI Taxonomy" id="167791"/>
    <lineage>
        <taxon>Eukaryota</taxon>
        <taxon>Viridiplantae</taxon>
        <taxon>Streptophyta</taxon>
        <taxon>Embryophyta</taxon>
        <taxon>Tracheophyta</taxon>
        <taxon>Spermatophyta</taxon>
        <taxon>Magnoliopsida</taxon>
        <taxon>eudicotyledons</taxon>
        <taxon>Gunneridae</taxon>
        <taxon>Pentapetalae</taxon>
        <taxon>rosids</taxon>
        <taxon>fabids</taxon>
        <taxon>Fabales</taxon>
        <taxon>Fabaceae</taxon>
        <taxon>Cercidoideae</taxon>
        <taxon>Cercideae</taxon>
        <taxon>Bauhiniinae</taxon>
        <taxon>Bauhinia</taxon>
    </lineage>
</organism>
<evidence type="ECO:0000313" key="1">
    <source>
        <dbReference type="EMBL" id="KAI4351425.1"/>
    </source>
</evidence>
<proteinExistence type="predicted"/>
<accession>A0ACB9PXS9</accession>
<name>A0ACB9PXS9_BAUVA</name>
<keyword evidence="2" id="KW-1185">Reference proteome</keyword>
<dbReference type="EMBL" id="CM039428">
    <property type="protein sequence ID" value="KAI4351425.1"/>
    <property type="molecule type" value="Genomic_DNA"/>
</dbReference>
<dbReference type="Proteomes" id="UP000828941">
    <property type="component" value="Chromosome 3"/>
</dbReference>